<sequence>MAGKSGDANKELERLFGPNEQQDLTFIERMKLKLVGVQYRKETLIFRMFFDKYYRPERYDAIVNHMDEYKNINEFRTYVIQTFYKFPLSAAKKLTYTPASATPSDTKPTDANHQQDANEKQGGNILLEKKFLNLYTSVFKTELGLYFLLGNAIFYMGIAFTLRQFSRTFMMGLLVPGICLNALCVYARTLKYREYELQIGPLYRREIGQYKKFFHDEGYDDE</sequence>
<reference evidence="3" key="1">
    <citation type="submission" date="2019-06" db="EMBL/GenBank/DDBJ databases">
        <authorList>
            <person name="Zheng W."/>
        </authorList>
    </citation>
    <scope>NUCLEOTIDE SEQUENCE</scope>
    <source>
        <strain evidence="3">QDHG01</strain>
    </source>
</reference>
<gene>
    <name evidence="3" type="ORF">FGO68_gene532</name>
</gene>
<evidence type="ECO:0000256" key="1">
    <source>
        <dbReference type="SAM" id="MobiDB-lite"/>
    </source>
</evidence>
<keyword evidence="2" id="KW-0812">Transmembrane</keyword>
<keyword evidence="4" id="KW-1185">Reference proteome</keyword>
<feature type="transmembrane region" description="Helical" evidence="2">
    <location>
        <begin position="143"/>
        <end position="162"/>
    </location>
</feature>
<evidence type="ECO:0000313" key="4">
    <source>
        <dbReference type="Proteomes" id="UP000785679"/>
    </source>
</evidence>
<name>A0A8J8NIH3_HALGN</name>
<dbReference type="Proteomes" id="UP000785679">
    <property type="component" value="Unassembled WGS sequence"/>
</dbReference>
<proteinExistence type="predicted"/>
<dbReference type="OrthoDB" id="10427805at2759"/>
<evidence type="ECO:0000256" key="2">
    <source>
        <dbReference type="SAM" id="Phobius"/>
    </source>
</evidence>
<dbReference type="AlphaFoldDB" id="A0A8J8NIH3"/>
<feature type="region of interest" description="Disordered" evidence="1">
    <location>
        <begin position="98"/>
        <end position="119"/>
    </location>
</feature>
<protein>
    <submittedName>
        <fullName evidence="3">Uncharacterized protein</fullName>
    </submittedName>
</protein>
<comment type="caution">
    <text evidence="3">The sequence shown here is derived from an EMBL/GenBank/DDBJ whole genome shotgun (WGS) entry which is preliminary data.</text>
</comment>
<accession>A0A8J8NIH3</accession>
<keyword evidence="2" id="KW-1133">Transmembrane helix</keyword>
<feature type="compositionally biased region" description="Polar residues" evidence="1">
    <location>
        <begin position="98"/>
        <end position="115"/>
    </location>
</feature>
<evidence type="ECO:0000313" key="3">
    <source>
        <dbReference type="EMBL" id="TNV75668.1"/>
    </source>
</evidence>
<keyword evidence="2" id="KW-0472">Membrane</keyword>
<dbReference type="EMBL" id="RRYP01015095">
    <property type="protein sequence ID" value="TNV75668.1"/>
    <property type="molecule type" value="Genomic_DNA"/>
</dbReference>
<feature type="transmembrane region" description="Helical" evidence="2">
    <location>
        <begin position="168"/>
        <end position="187"/>
    </location>
</feature>
<organism evidence="3 4">
    <name type="scientific">Halteria grandinella</name>
    <dbReference type="NCBI Taxonomy" id="5974"/>
    <lineage>
        <taxon>Eukaryota</taxon>
        <taxon>Sar</taxon>
        <taxon>Alveolata</taxon>
        <taxon>Ciliophora</taxon>
        <taxon>Intramacronucleata</taxon>
        <taxon>Spirotrichea</taxon>
        <taxon>Stichotrichia</taxon>
        <taxon>Sporadotrichida</taxon>
        <taxon>Halteriidae</taxon>
        <taxon>Halteria</taxon>
    </lineage>
</organism>